<dbReference type="SUPFAM" id="SSF54292">
    <property type="entry name" value="2Fe-2S ferredoxin-like"/>
    <property type="match status" value="1"/>
</dbReference>
<proteinExistence type="predicted"/>
<dbReference type="InterPro" id="IPR001041">
    <property type="entry name" value="2Fe-2S_ferredoxin-type"/>
</dbReference>
<dbReference type="InterPro" id="IPR012675">
    <property type="entry name" value="Beta-grasp_dom_sf"/>
</dbReference>
<dbReference type="PATRIC" id="fig|1286631.3.peg.1294"/>
<protein>
    <submittedName>
        <fullName evidence="2">Iron-sulfur cluster-binding protein</fullName>
    </submittedName>
</protein>
<accession>A0A059KPR8</accession>
<comment type="caution">
    <text evidence="2">The sequence shown here is derived from an EMBL/GenBank/DDBJ whole genome shotgun (WGS) entry which is preliminary data.</text>
</comment>
<feature type="domain" description="2Fe-2S ferredoxin-type" evidence="1">
    <location>
        <begin position="10"/>
        <end position="102"/>
    </location>
</feature>
<dbReference type="Proteomes" id="UP000026714">
    <property type="component" value="Unassembled WGS sequence"/>
</dbReference>
<dbReference type="STRING" id="34103.SAMN05421778_11183"/>
<evidence type="ECO:0000313" key="2">
    <source>
        <dbReference type="EMBL" id="KDB53083.1"/>
    </source>
</evidence>
<dbReference type="Pfam" id="PF00111">
    <property type="entry name" value="Fer2"/>
    <property type="match status" value="1"/>
</dbReference>
<name>A0A059KPR8_9BURK</name>
<dbReference type="AlphaFoldDB" id="A0A059KPR8"/>
<dbReference type="RefSeq" id="WP_037479698.1">
    <property type="nucleotide sequence ID" value="NZ_AZRA01000031.1"/>
</dbReference>
<dbReference type="Gene3D" id="3.10.20.30">
    <property type="match status" value="1"/>
</dbReference>
<evidence type="ECO:0000313" key="3">
    <source>
        <dbReference type="Proteomes" id="UP000026714"/>
    </source>
</evidence>
<dbReference type="GO" id="GO:0051536">
    <property type="term" value="F:iron-sulfur cluster binding"/>
    <property type="evidence" value="ECO:0007669"/>
    <property type="project" value="InterPro"/>
</dbReference>
<reference evidence="2 3" key="1">
    <citation type="journal article" date="2014" name="FEMS Microbiol. Ecol.">
        <title>Sphaerotilus natans encrusted with nanoball-shaped Fe(III) oxide minerals formed by nitrate-reducing mixotrophic Fe(II) oxidation.</title>
        <authorList>
            <person name="Park S."/>
            <person name="Kim D.H."/>
            <person name="Lee J.H."/>
            <person name="Hur H.G."/>
        </authorList>
    </citation>
    <scope>NUCLEOTIDE SEQUENCE [LARGE SCALE GENOMIC DNA]</scope>
    <source>
        <strain evidence="2 3">DSM 6575</strain>
    </source>
</reference>
<organism evidence="2 3">
    <name type="scientific">Sphaerotilus natans subsp. natans DSM 6575</name>
    <dbReference type="NCBI Taxonomy" id="1286631"/>
    <lineage>
        <taxon>Bacteria</taxon>
        <taxon>Pseudomonadati</taxon>
        <taxon>Pseudomonadota</taxon>
        <taxon>Betaproteobacteria</taxon>
        <taxon>Burkholderiales</taxon>
        <taxon>Sphaerotilaceae</taxon>
        <taxon>Sphaerotilus</taxon>
    </lineage>
</organism>
<dbReference type="InterPro" id="IPR036010">
    <property type="entry name" value="2Fe-2S_ferredoxin-like_sf"/>
</dbReference>
<evidence type="ECO:0000259" key="1">
    <source>
        <dbReference type="PROSITE" id="PS51085"/>
    </source>
</evidence>
<gene>
    <name evidence="2" type="ORF">X805_13110</name>
</gene>
<dbReference type="PROSITE" id="PS51085">
    <property type="entry name" value="2FE2S_FER_2"/>
    <property type="match status" value="1"/>
</dbReference>
<keyword evidence="3" id="KW-1185">Reference proteome</keyword>
<sequence length="107" mass="11436">MTTPIPPSEPVLTLTRLGLRLPVAPGQSLLEAARAAGLRLRSSCRNGTCRVCLCRVTAGEANLRYRIDWPGLSLEERAEGGWTLPCVALADGDVAIDATLDPRTAPR</sequence>
<dbReference type="EMBL" id="AZRA01000031">
    <property type="protein sequence ID" value="KDB53083.1"/>
    <property type="molecule type" value="Genomic_DNA"/>
</dbReference>
<dbReference type="eggNOG" id="COG1018">
    <property type="taxonomic scope" value="Bacteria"/>
</dbReference>
<dbReference type="CDD" id="cd00207">
    <property type="entry name" value="fer2"/>
    <property type="match status" value="1"/>
</dbReference>